<name>U7R3Z5_PHOTE</name>
<evidence type="ECO:0000313" key="2">
    <source>
        <dbReference type="Proteomes" id="UP000017133"/>
    </source>
</evidence>
<dbReference type="AlphaFoldDB" id="U7R3Z5"/>
<reference evidence="1 2" key="1">
    <citation type="submission" date="2013-10" db="EMBL/GenBank/DDBJ databases">
        <title>Whole Genome Shotgun Sequence of Photorhabdus temperata J3.</title>
        <authorList>
            <person name="Park G.-S."/>
            <person name="Hong S.-J."/>
            <person name="Shin J.-H."/>
        </authorList>
    </citation>
    <scope>NUCLEOTIDE SEQUENCE [LARGE SCALE GENOMIC DNA]</scope>
    <source>
        <strain evidence="1 2">J3</strain>
    </source>
</reference>
<sequence length="40" mass="4726">MGKKSDVILTLKEKILGRMGFKFINKVIKLNKNMRLYENI</sequence>
<gene>
    <name evidence="1" type="ORF">O185_05865</name>
</gene>
<comment type="caution">
    <text evidence="1">The sequence shown here is derived from an EMBL/GenBank/DDBJ whole genome shotgun (WGS) entry which is preliminary data.</text>
</comment>
<protein>
    <submittedName>
        <fullName evidence="1">Uncharacterized protein</fullName>
    </submittedName>
</protein>
<dbReference type="Proteomes" id="UP000017133">
    <property type="component" value="Unassembled WGS sequence"/>
</dbReference>
<dbReference type="EMBL" id="AXDT01000047">
    <property type="protein sequence ID" value="ERT13967.1"/>
    <property type="molecule type" value="Genomic_DNA"/>
</dbReference>
<proteinExistence type="predicted"/>
<evidence type="ECO:0000313" key="1">
    <source>
        <dbReference type="EMBL" id="ERT13967.1"/>
    </source>
</evidence>
<organism evidence="1 2">
    <name type="scientific">Photorhabdus temperata J3</name>
    <dbReference type="NCBI Taxonomy" id="1389415"/>
    <lineage>
        <taxon>Bacteria</taxon>
        <taxon>Pseudomonadati</taxon>
        <taxon>Pseudomonadota</taxon>
        <taxon>Gammaproteobacteria</taxon>
        <taxon>Enterobacterales</taxon>
        <taxon>Morganellaceae</taxon>
        <taxon>Photorhabdus</taxon>
    </lineage>
</organism>
<keyword evidence="2" id="KW-1185">Reference proteome</keyword>
<accession>U7R3Z5</accession>
<dbReference type="PATRIC" id="fig|1389415.4.peg.1166"/>